<keyword evidence="4" id="KW-1015">Disulfide bond</keyword>
<dbReference type="FunFam" id="2.40.10.10:FF:000028">
    <property type="entry name" value="Serine protease easter"/>
    <property type="match status" value="1"/>
</dbReference>
<name>W8C4A8_CERCA</name>
<protein>
    <submittedName>
        <fullName evidence="9">Serine protease persephone</fullName>
    </submittedName>
</protein>
<proteinExistence type="evidence at transcript level"/>
<evidence type="ECO:0000256" key="4">
    <source>
        <dbReference type="ARBA" id="ARBA00023157"/>
    </source>
</evidence>
<evidence type="ECO:0000256" key="5">
    <source>
        <dbReference type="ARBA" id="ARBA00023180"/>
    </source>
</evidence>
<dbReference type="AlphaFoldDB" id="W8C4A8"/>
<dbReference type="InterPro" id="IPR018114">
    <property type="entry name" value="TRYPSIN_HIS"/>
</dbReference>
<dbReference type="InterPro" id="IPR033116">
    <property type="entry name" value="TRYPSIN_SER"/>
</dbReference>
<dbReference type="PROSITE" id="PS50240">
    <property type="entry name" value="TRYPSIN_DOM"/>
    <property type="match status" value="1"/>
</dbReference>
<keyword evidence="2" id="KW-0106">Calcium</keyword>
<comment type="similarity">
    <text evidence="6">Belongs to the peptidase S1 family. CLIP subfamily.</text>
</comment>
<evidence type="ECO:0000256" key="3">
    <source>
        <dbReference type="ARBA" id="ARBA00023145"/>
    </source>
</evidence>
<dbReference type="EMBL" id="GAMC01002402">
    <property type="protein sequence ID" value="JAC04154.1"/>
    <property type="molecule type" value="mRNA"/>
</dbReference>
<dbReference type="PRINTS" id="PR00722">
    <property type="entry name" value="CHYMOTRYPSIN"/>
</dbReference>
<dbReference type="SMART" id="SM00020">
    <property type="entry name" value="Tryp_SPc"/>
    <property type="match status" value="1"/>
</dbReference>
<evidence type="ECO:0000256" key="1">
    <source>
        <dbReference type="ARBA" id="ARBA00022729"/>
    </source>
</evidence>
<sequence length="408" mass="44769">MFTSLRIRLSLSLWIFALIFIYTSTYIAHALPATAIGGSDKIGNACDVKEGVVGKCEIERNCPDLRLQMQNLGLTKVDVKSCGFTTYEEIICCPLPNFTSALGIFNTRNEYLDSDINVNGTKATRGNFDGGQERKAKRACSLLDKYAEPFTVPHILGGSPVSPGEYPHMAAIGYATINLQGSPYEFRCGGALIDKRFVLTAAHCINRPDSRPIVVRLGVTDFNSADQMKNVVDVPIANLYPHKNYRSLEKYDDIAIIELQRDVEYSSLVFPICLHTDSVDPPSNAVLNVTGWGATSVQTRKKSDVLLTASVKIVPLKNCSDTYQRNSFLPTQGLLPTQLCARDPNVVGDACWGDSGGPLNLIVDERLRKMQVIGIVSAGDGCAGPTPSLYTRVSEYLDFIEEIVWKDL</sequence>
<dbReference type="PROSITE" id="PS00135">
    <property type="entry name" value="TRYPSIN_SER"/>
    <property type="match status" value="1"/>
</dbReference>
<dbReference type="InterPro" id="IPR009003">
    <property type="entry name" value="Peptidase_S1_PA"/>
</dbReference>
<dbReference type="PROSITE" id="PS00134">
    <property type="entry name" value="TRYPSIN_HIS"/>
    <property type="match status" value="1"/>
</dbReference>
<reference evidence="9" key="1">
    <citation type="submission" date="2013-07" db="EMBL/GenBank/DDBJ databases">
        <authorList>
            <person name="Geib S."/>
        </authorList>
    </citation>
    <scope>NUCLEOTIDE SEQUENCE</scope>
</reference>
<keyword evidence="3" id="KW-0865">Zymogen</keyword>
<keyword evidence="7 9" id="KW-0645">Protease</keyword>
<evidence type="ECO:0000256" key="2">
    <source>
        <dbReference type="ARBA" id="ARBA00022837"/>
    </source>
</evidence>
<dbReference type="PANTHER" id="PTHR24258:SF136">
    <property type="entry name" value="GH06673P-RELATED"/>
    <property type="match status" value="1"/>
</dbReference>
<evidence type="ECO:0000256" key="7">
    <source>
        <dbReference type="RuleBase" id="RU363034"/>
    </source>
</evidence>
<dbReference type="Pfam" id="PF00089">
    <property type="entry name" value="Trypsin"/>
    <property type="match status" value="1"/>
</dbReference>
<evidence type="ECO:0000259" key="8">
    <source>
        <dbReference type="PROSITE" id="PS50240"/>
    </source>
</evidence>
<dbReference type="SUPFAM" id="SSF50494">
    <property type="entry name" value="Trypsin-like serine proteases"/>
    <property type="match status" value="1"/>
</dbReference>
<feature type="domain" description="Peptidase S1" evidence="8">
    <location>
        <begin position="155"/>
        <end position="405"/>
    </location>
</feature>
<keyword evidence="5" id="KW-0325">Glycoprotein</keyword>
<dbReference type="GO" id="GO:0004252">
    <property type="term" value="F:serine-type endopeptidase activity"/>
    <property type="evidence" value="ECO:0007669"/>
    <property type="project" value="InterPro"/>
</dbReference>
<dbReference type="InterPro" id="IPR001314">
    <property type="entry name" value="Peptidase_S1A"/>
</dbReference>
<dbReference type="Gene3D" id="2.40.10.10">
    <property type="entry name" value="Trypsin-like serine proteases"/>
    <property type="match status" value="1"/>
</dbReference>
<gene>
    <name evidence="9" type="primary">PSH</name>
</gene>
<dbReference type="InterPro" id="IPR043504">
    <property type="entry name" value="Peptidase_S1_PA_chymotrypsin"/>
</dbReference>
<keyword evidence="7" id="KW-0720">Serine protease</keyword>
<organism evidence="9">
    <name type="scientific">Ceratitis capitata</name>
    <name type="common">Mediterranean fruit fly</name>
    <name type="synonym">Tephritis capitata</name>
    <dbReference type="NCBI Taxonomy" id="7213"/>
    <lineage>
        <taxon>Eukaryota</taxon>
        <taxon>Metazoa</taxon>
        <taxon>Ecdysozoa</taxon>
        <taxon>Arthropoda</taxon>
        <taxon>Hexapoda</taxon>
        <taxon>Insecta</taxon>
        <taxon>Pterygota</taxon>
        <taxon>Neoptera</taxon>
        <taxon>Endopterygota</taxon>
        <taxon>Diptera</taxon>
        <taxon>Brachycera</taxon>
        <taxon>Muscomorpha</taxon>
        <taxon>Tephritoidea</taxon>
        <taxon>Tephritidae</taxon>
        <taxon>Ceratitis</taxon>
        <taxon>Ceratitis</taxon>
    </lineage>
</organism>
<keyword evidence="1" id="KW-0732">Signal</keyword>
<dbReference type="CDD" id="cd00190">
    <property type="entry name" value="Tryp_SPc"/>
    <property type="match status" value="1"/>
</dbReference>
<dbReference type="OrthoDB" id="6357057at2759"/>
<keyword evidence="7" id="KW-0378">Hydrolase</keyword>
<evidence type="ECO:0000256" key="6">
    <source>
        <dbReference type="ARBA" id="ARBA00024195"/>
    </source>
</evidence>
<dbReference type="InterPro" id="IPR001254">
    <property type="entry name" value="Trypsin_dom"/>
</dbReference>
<accession>W8C4A8</accession>
<reference evidence="9" key="2">
    <citation type="journal article" date="2014" name="BMC Genomics">
        <title>A genomic perspective to assessing quality of mass-reared SIT flies used in Mediterranean fruit fly (Ceratitis capitata) eradication in California.</title>
        <authorList>
            <person name="Calla B."/>
            <person name="Hall B."/>
            <person name="Hou S."/>
            <person name="Geib S.M."/>
        </authorList>
    </citation>
    <scope>NUCLEOTIDE SEQUENCE</scope>
</reference>
<evidence type="ECO:0000313" key="9">
    <source>
        <dbReference type="EMBL" id="JAC04154.1"/>
    </source>
</evidence>
<dbReference type="PANTHER" id="PTHR24258">
    <property type="entry name" value="SERINE PROTEASE-RELATED"/>
    <property type="match status" value="1"/>
</dbReference>
<dbReference type="GO" id="GO:0006508">
    <property type="term" value="P:proteolysis"/>
    <property type="evidence" value="ECO:0007669"/>
    <property type="project" value="UniProtKB-KW"/>
</dbReference>